<dbReference type="PANTHER" id="PTHR46410">
    <property type="entry name" value="AT-RICH INTERACTIVE DOMAIN-CONTAINING PROTEIN 2"/>
    <property type="match status" value="1"/>
</dbReference>
<dbReference type="SMART" id="SM01014">
    <property type="entry name" value="ARID"/>
    <property type="match status" value="1"/>
</dbReference>
<feature type="region of interest" description="Disordered" evidence="1">
    <location>
        <begin position="443"/>
        <end position="467"/>
    </location>
</feature>
<dbReference type="EMBL" id="BSYO01000037">
    <property type="protein sequence ID" value="GMH29749.1"/>
    <property type="molecule type" value="Genomic_DNA"/>
</dbReference>
<dbReference type="GO" id="GO:0003677">
    <property type="term" value="F:DNA binding"/>
    <property type="evidence" value="ECO:0007669"/>
    <property type="project" value="InterPro"/>
</dbReference>
<dbReference type="PROSITE" id="PS51011">
    <property type="entry name" value="ARID"/>
    <property type="match status" value="1"/>
</dbReference>
<dbReference type="Gene3D" id="1.10.150.60">
    <property type="entry name" value="ARID DNA-binding domain"/>
    <property type="match status" value="1"/>
</dbReference>
<dbReference type="AlphaFoldDB" id="A0AAD3TIK6"/>
<comment type="caution">
    <text evidence="3">The sequence shown here is derived from an EMBL/GenBank/DDBJ whole genome shotgun (WGS) entry which is preliminary data.</text>
</comment>
<organism evidence="3 4">
    <name type="scientific">Nepenthes gracilis</name>
    <name type="common">Slender pitcher plant</name>
    <dbReference type="NCBI Taxonomy" id="150966"/>
    <lineage>
        <taxon>Eukaryota</taxon>
        <taxon>Viridiplantae</taxon>
        <taxon>Streptophyta</taxon>
        <taxon>Embryophyta</taxon>
        <taxon>Tracheophyta</taxon>
        <taxon>Spermatophyta</taxon>
        <taxon>Magnoliopsida</taxon>
        <taxon>eudicotyledons</taxon>
        <taxon>Gunneridae</taxon>
        <taxon>Pentapetalae</taxon>
        <taxon>Caryophyllales</taxon>
        <taxon>Nepenthaceae</taxon>
        <taxon>Nepenthes</taxon>
    </lineage>
</organism>
<feature type="compositionally biased region" description="Polar residues" evidence="1">
    <location>
        <begin position="448"/>
        <end position="458"/>
    </location>
</feature>
<keyword evidence="4" id="KW-1185">Reference proteome</keyword>
<dbReference type="PANTHER" id="PTHR46410:SF1">
    <property type="entry name" value="AT-RICH INTERACTIVE DOMAIN-CONTAINING PROTEIN 1"/>
    <property type="match status" value="1"/>
</dbReference>
<name>A0AAD3TIK6_NEPGR</name>
<proteinExistence type="predicted"/>
<sequence length="612" mass="69932">MEGWPNFKDGFSVDCFENRQFYDNDGFFFDDDDYVKRGVDDSDDEIRGIFDQVLMVLLRGLYSKNSIRPIPALLGDGRPVDLFKLFCLVRERGGFGSVSKEKLWGLTAEKSGMGFKVSAALKLIYFKYLDELDHWLNRISGISGNGSYECSGNLGLLSRKLKKRFRDYSNDRKDLVKTDEKIKLVDCYEIHEQIYMASTESFQFCGKEKEAKMRDNVGKITVDDDKNMCENDENERKSVLNLVKRDTDSRKRKHDMFAGMLSWMINVAKSPCDPSIGRIPEPSKWKGNESEELWSWVLLAREAMLRRRHVDSNFEQSSSQQKKLKMHPSIYEDPIAPDHQPIGGLRCSKRLPSSVKTPSCLCCKSCSASQSKLSRPLNPRLGNDPNYQELIKTNSPAIKPPDSWSHNDLPIDKHVSVGPHFQANIPDWSHVISLSDSKWLGTKIWPPENQNQDPSTSVDPPGKGRPESCHCCAPDSVGCIRFHIAEKRMKLKLELGSAFYRWKFDRMGEEVSLSWSVEEEKRFEQATRHESPSLGKLCFSNRGWKELVSYYFNVLIIRRRSYQNRVTPGNIDSDDDESEFGSLGGAFGHEAVSVSGLEFPGCNQNEQFFDFD</sequence>
<dbReference type="InterPro" id="IPR036431">
    <property type="entry name" value="ARID_dom_sf"/>
</dbReference>
<dbReference type="InterPro" id="IPR001606">
    <property type="entry name" value="ARID_dom"/>
</dbReference>
<accession>A0AAD3TIK6</accession>
<evidence type="ECO:0000313" key="3">
    <source>
        <dbReference type="EMBL" id="GMH29749.1"/>
    </source>
</evidence>
<dbReference type="CDD" id="cd16100">
    <property type="entry name" value="ARID"/>
    <property type="match status" value="1"/>
</dbReference>
<evidence type="ECO:0000313" key="4">
    <source>
        <dbReference type="Proteomes" id="UP001279734"/>
    </source>
</evidence>
<reference evidence="3" key="1">
    <citation type="submission" date="2023-05" db="EMBL/GenBank/DDBJ databases">
        <title>Nepenthes gracilis genome sequencing.</title>
        <authorList>
            <person name="Fukushima K."/>
        </authorList>
    </citation>
    <scope>NUCLEOTIDE SEQUENCE</scope>
    <source>
        <strain evidence="3">SING2019-196</strain>
    </source>
</reference>
<gene>
    <name evidence="3" type="ORF">Nepgr_031592</name>
</gene>
<dbReference type="SUPFAM" id="SSF46774">
    <property type="entry name" value="ARID-like"/>
    <property type="match status" value="1"/>
</dbReference>
<dbReference type="Proteomes" id="UP001279734">
    <property type="component" value="Unassembled WGS sequence"/>
</dbReference>
<dbReference type="Pfam" id="PF01388">
    <property type="entry name" value="ARID"/>
    <property type="match status" value="1"/>
</dbReference>
<feature type="domain" description="ARID" evidence="2">
    <location>
        <begin position="44"/>
        <end position="137"/>
    </location>
</feature>
<dbReference type="SMART" id="SM00501">
    <property type="entry name" value="BRIGHT"/>
    <property type="match status" value="1"/>
</dbReference>
<evidence type="ECO:0000259" key="2">
    <source>
        <dbReference type="PROSITE" id="PS51011"/>
    </source>
</evidence>
<protein>
    <recommendedName>
        <fullName evidence="2">ARID domain-containing protein</fullName>
    </recommendedName>
</protein>
<evidence type="ECO:0000256" key="1">
    <source>
        <dbReference type="SAM" id="MobiDB-lite"/>
    </source>
</evidence>